<dbReference type="PROSITE" id="PS51762">
    <property type="entry name" value="GH16_2"/>
    <property type="match status" value="1"/>
</dbReference>
<keyword evidence="2" id="KW-0175">Coiled coil</keyword>
<evidence type="ECO:0000313" key="9">
    <source>
        <dbReference type="Proteomes" id="UP000663877"/>
    </source>
</evidence>
<dbReference type="EMBL" id="CAJNOI010000071">
    <property type="protein sequence ID" value="CAF0998743.1"/>
    <property type="molecule type" value="Genomic_DNA"/>
</dbReference>
<evidence type="ECO:0000256" key="3">
    <source>
        <dbReference type="SAM" id="Phobius"/>
    </source>
</evidence>
<dbReference type="Proteomes" id="UP000663877">
    <property type="component" value="Unassembled WGS sequence"/>
</dbReference>
<dbReference type="CDD" id="cd08023">
    <property type="entry name" value="GH16_laminarinase_like"/>
    <property type="match status" value="1"/>
</dbReference>
<reference evidence="6" key="1">
    <citation type="submission" date="2021-02" db="EMBL/GenBank/DDBJ databases">
        <authorList>
            <person name="Nowell W R."/>
        </authorList>
    </citation>
    <scope>NUCLEOTIDE SEQUENCE</scope>
</reference>
<dbReference type="Proteomes" id="UP000663832">
    <property type="component" value="Unassembled WGS sequence"/>
</dbReference>
<feature type="domain" description="DED" evidence="4">
    <location>
        <begin position="5"/>
        <end position="85"/>
    </location>
</feature>
<keyword evidence="3" id="KW-0812">Transmembrane</keyword>
<dbReference type="InterPro" id="IPR050546">
    <property type="entry name" value="Glycosyl_Hydrlase_16"/>
</dbReference>
<dbReference type="GO" id="GO:0005975">
    <property type="term" value="P:carbohydrate metabolic process"/>
    <property type="evidence" value="ECO:0007669"/>
    <property type="project" value="InterPro"/>
</dbReference>
<feature type="domain" description="GH16" evidence="5">
    <location>
        <begin position="274"/>
        <end position="508"/>
    </location>
</feature>
<dbReference type="PANTHER" id="PTHR10963:SF55">
    <property type="entry name" value="GLYCOSIDE HYDROLASE FAMILY 16 PROTEIN"/>
    <property type="match status" value="1"/>
</dbReference>
<comment type="caution">
    <text evidence="6">The sequence shown here is derived from an EMBL/GenBank/DDBJ whole genome shotgun (WGS) entry which is preliminary data.</text>
</comment>
<dbReference type="PROSITE" id="PS50168">
    <property type="entry name" value="DED"/>
    <property type="match status" value="1"/>
</dbReference>
<dbReference type="EMBL" id="CAJNOM010000132">
    <property type="protein sequence ID" value="CAF1111219.1"/>
    <property type="molecule type" value="Genomic_DNA"/>
</dbReference>
<dbReference type="Gene3D" id="2.60.120.200">
    <property type="match status" value="1"/>
</dbReference>
<evidence type="ECO:0000313" key="7">
    <source>
        <dbReference type="EMBL" id="CAF1111219.1"/>
    </source>
</evidence>
<dbReference type="Gene3D" id="1.10.533.10">
    <property type="entry name" value="Death Domain, Fas"/>
    <property type="match status" value="1"/>
</dbReference>
<protein>
    <recommendedName>
        <fullName evidence="10">GH16 domain-containing protein</fullName>
    </recommendedName>
</protein>
<comment type="similarity">
    <text evidence="1">Belongs to the glycosyl hydrolase 16 family.</text>
</comment>
<dbReference type="SUPFAM" id="SSF47986">
    <property type="entry name" value="DEATH domain"/>
    <property type="match status" value="1"/>
</dbReference>
<evidence type="ECO:0000259" key="4">
    <source>
        <dbReference type="PROSITE" id="PS50168"/>
    </source>
</evidence>
<evidence type="ECO:0000313" key="6">
    <source>
        <dbReference type="EMBL" id="CAF0998743.1"/>
    </source>
</evidence>
<name>A0A814GN65_9BILA</name>
<keyword evidence="3" id="KW-1133">Transmembrane helix</keyword>
<feature type="coiled-coil region" evidence="2">
    <location>
        <begin position="207"/>
        <end position="234"/>
    </location>
</feature>
<evidence type="ECO:0000256" key="1">
    <source>
        <dbReference type="ARBA" id="ARBA00006865"/>
    </source>
</evidence>
<dbReference type="GO" id="GO:0004553">
    <property type="term" value="F:hydrolase activity, hydrolyzing O-glycosyl compounds"/>
    <property type="evidence" value="ECO:0007669"/>
    <property type="project" value="InterPro"/>
</dbReference>
<feature type="transmembrane region" description="Helical" evidence="3">
    <location>
        <begin position="177"/>
        <end position="201"/>
    </location>
</feature>
<evidence type="ECO:0000313" key="8">
    <source>
        <dbReference type="Proteomes" id="UP000663832"/>
    </source>
</evidence>
<dbReference type="InterPro" id="IPR011029">
    <property type="entry name" value="DEATH-like_dom_sf"/>
</dbReference>
<dbReference type="InterPro" id="IPR000757">
    <property type="entry name" value="Beta-glucanase-like"/>
</dbReference>
<dbReference type="InterPro" id="IPR001875">
    <property type="entry name" value="DED_dom"/>
</dbReference>
<evidence type="ECO:0000256" key="2">
    <source>
        <dbReference type="SAM" id="Coils"/>
    </source>
</evidence>
<proteinExistence type="inferred from homology"/>
<dbReference type="OrthoDB" id="5844354at2759"/>
<dbReference type="InterPro" id="IPR013320">
    <property type="entry name" value="ConA-like_dom_sf"/>
</dbReference>
<dbReference type="SUPFAM" id="SSF49899">
    <property type="entry name" value="Concanavalin A-like lectins/glucanases"/>
    <property type="match status" value="1"/>
</dbReference>
<sequence length="508" mass="58790">MDNHRLRAMILKLQDRLSNDDRKRLHFYLGNDVPRRIRDDPTLGGTLSLMDSLFDQDKVNEKDFTFLINAFDEIQCIDAVKLLREHWRHNQSDAHNQSVESLSMILPPVINQLFEDLDEDKYPMQQLLVNQKNTCGNNNIMINSNNTNINQIPIMNCDEKPQHPEFKKKQLLKSKKILWKCLLLFVLLSIIGYGILAFFSIRNFADIRQLKTSNNQSNKTIQQLKDKVEQLEKLMPTCTDGVKNQDESDVDCGGAICSKKCLPQQGCTSSSDCARKNCDTKSKKCLNHTFEDEFNQDGGVDMSKWKLDVGGNGWGNEEEQYYTDNYRKNAWCENGQLIIEARKENYKNKRFTSARLISKQAFLYGRLQIPENQTYGNTMWPDNGAIYLMAHLGHDWTTVTAGIATKSSNHQWHAVEVSNATIEYMIYTLQWEPDKMEMFVGSNEKQALLTRIFVWEKSNTDWTQWPFDKPFRIHMNLAIGGSAVGKHGIDEGAFPQRMEIDWVRFDEQ</sequence>
<gene>
    <name evidence="6" type="ORF">BJG266_LOCUS15809</name>
    <name evidence="7" type="ORF">QVE165_LOCUS20853</name>
</gene>
<keyword evidence="8" id="KW-1185">Reference proteome</keyword>
<accession>A0A814GN65</accession>
<organism evidence="6 9">
    <name type="scientific">Adineta steineri</name>
    <dbReference type="NCBI Taxonomy" id="433720"/>
    <lineage>
        <taxon>Eukaryota</taxon>
        <taxon>Metazoa</taxon>
        <taxon>Spiralia</taxon>
        <taxon>Gnathifera</taxon>
        <taxon>Rotifera</taxon>
        <taxon>Eurotatoria</taxon>
        <taxon>Bdelloidea</taxon>
        <taxon>Adinetida</taxon>
        <taxon>Adinetidae</taxon>
        <taxon>Adineta</taxon>
    </lineage>
</organism>
<dbReference type="GO" id="GO:0042981">
    <property type="term" value="P:regulation of apoptotic process"/>
    <property type="evidence" value="ECO:0007669"/>
    <property type="project" value="InterPro"/>
</dbReference>
<dbReference type="PANTHER" id="PTHR10963">
    <property type="entry name" value="GLYCOSYL HYDROLASE-RELATED"/>
    <property type="match status" value="1"/>
</dbReference>
<evidence type="ECO:0000259" key="5">
    <source>
        <dbReference type="PROSITE" id="PS51762"/>
    </source>
</evidence>
<dbReference type="AlphaFoldDB" id="A0A814GN65"/>
<keyword evidence="3" id="KW-0472">Membrane</keyword>
<evidence type="ECO:0008006" key="10">
    <source>
        <dbReference type="Google" id="ProtNLM"/>
    </source>
</evidence>